<evidence type="ECO:0000256" key="3">
    <source>
        <dbReference type="ARBA" id="ARBA00022795"/>
    </source>
</evidence>
<dbReference type="AlphaFoldDB" id="A0A517QME1"/>
<comment type="similarity">
    <text evidence="1">Belongs to the FlgD family.</text>
</comment>
<evidence type="ECO:0000313" key="6">
    <source>
        <dbReference type="Proteomes" id="UP000315724"/>
    </source>
</evidence>
<gene>
    <name evidence="5" type="primary">flgD</name>
    <name evidence="5" type="ORF">Mal48_20560</name>
</gene>
<sequence length="123" mass="13706">MAISGFNAELGKQQFLELMVTQLQYQDPLEPVGQQQFIEQLAQFSVVEGVENLNLQFEDFLKLQTLSRGTELIGHSIEFQDATSGEISRGRVQETRVIGGQMMLLVNDQQIPLSAVDAVIAHD</sequence>
<dbReference type="OrthoDB" id="280334at2"/>
<comment type="function">
    <text evidence="4">Required for flagellar hook formation. May act as a scaffolding protein.</text>
</comment>
<evidence type="ECO:0000256" key="1">
    <source>
        <dbReference type="ARBA" id="ARBA00010577"/>
    </source>
</evidence>
<dbReference type="InterPro" id="IPR005648">
    <property type="entry name" value="FlgD"/>
</dbReference>
<accession>A0A517QME1</accession>
<reference evidence="5 6" key="1">
    <citation type="submission" date="2019-02" db="EMBL/GenBank/DDBJ databases">
        <title>Deep-cultivation of Planctomycetes and their phenomic and genomic characterization uncovers novel biology.</title>
        <authorList>
            <person name="Wiegand S."/>
            <person name="Jogler M."/>
            <person name="Boedeker C."/>
            <person name="Pinto D."/>
            <person name="Vollmers J."/>
            <person name="Rivas-Marin E."/>
            <person name="Kohn T."/>
            <person name="Peeters S.H."/>
            <person name="Heuer A."/>
            <person name="Rast P."/>
            <person name="Oberbeckmann S."/>
            <person name="Bunk B."/>
            <person name="Jeske O."/>
            <person name="Meyerdierks A."/>
            <person name="Storesund J.E."/>
            <person name="Kallscheuer N."/>
            <person name="Luecker S."/>
            <person name="Lage O.M."/>
            <person name="Pohl T."/>
            <person name="Merkel B.J."/>
            <person name="Hornburger P."/>
            <person name="Mueller R.-W."/>
            <person name="Bruemmer F."/>
            <person name="Labrenz M."/>
            <person name="Spormann A.M."/>
            <person name="Op den Camp H."/>
            <person name="Overmann J."/>
            <person name="Amann R."/>
            <person name="Jetten M.S.M."/>
            <person name="Mascher T."/>
            <person name="Medema M.H."/>
            <person name="Devos D.P."/>
            <person name="Kaster A.-K."/>
            <person name="Ovreas L."/>
            <person name="Rohde M."/>
            <person name="Galperin M.Y."/>
            <person name="Jogler C."/>
        </authorList>
    </citation>
    <scope>NUCLEOTIDE SEQUENCE [LARGE SCALE GENOMIC DNA]</scope>
    <source>
        <strain evidence="5 6">Mal48</strain>
    </source>
</reference>
<dbReference type="Pfam" id="PF03963">
    <property type="entry name" value="FlgD"/>
    <property type="match status" value="1"/>
</dbReference>
<dbReference type="Proteomes" id="UP000315724">
    <property type="component" value="Chromosome"/>
</dbReference>
<proteinExistence type="inferred from homology"/>
<protein>
    <recommendedName>
        <fullName evidence="2">Basal-body rod modification protein FlgD</fullName>
    </recommendedName>
</protein>
<organism evidence="5 6">
    <name type="scientific">Thalassoglobus polymorphus</name>
    <dbReference type="NCBI Taxonomy" id="2527994"/>
    <lineage>
        <taxon>Bacteria</taxon>
        <taxon>Pseudomonadati</taxon>
        <taxon>Planctomycetota</taxon>
        <taxon>Planctomycetia</taxon>
        <taxon>Planctomycetales</taxon>
        <taxon>Planctomycetaceae</taxon>
        <taxon>Thalassoglobus</taxon>
    </lineage>
</organism>
<evidence type="ECO:0000313" key="5">
    <source>
        <dbReference type="EMBL" id="QDT32809.1"/>
    </source>
</evidence>
<name>A0A517QME1_9PLAN</name>
<dbReference type="KEGG" id="tpol:Mal48_20560"/>
<dbReference type="RefSeq" id="WP_145198353.1">
    <property type="nucleotide sequence ID" value="NZ_CP036267.1"/>
</dbReference>
<keyword evidence="6" id="KW-1185">Reference proteome</keyword>
<evidence type="ECO:0000256" key="4">
    <source>
        <dbReference type="ARBA" id="ARBA00024746"/>
    </source>
</evidence>
<evidence type="ECO:0000256" key="2">
    <source>
        <dbReference type="ARBA" id="ARBA00016013"/>
    </source>
</evidence>
<dbReference type="GO" id="GO:0044781">
    <property type="term" value="P:bacterial-type flagellum organization"/>
    <property type="evidence" value="ECO:0007669"/>
    <property type="project" value="UniProtKB-KW"/>
</dbReference>
<keyword evidence="3" id="KW-1005">Bacterial flagellum biogenesis</keyword>
<dbReference type="EMBL" id="CP036267">
    <property type="protein sequence ID" value="QDT32809.1"/>
    <property type="molecule type" value="Genomic_DNA"/>
</dbReference>